<evidence type="ECO:0000313" key="2">
    <source>
        <dbReference type="Proteomes" id="UP000678276"/>
    </source>
</evidence>
<evidence type="ECO:0000313" key="1">
    <source>
        <dbReference type="EMBL" id="MBP0617051.1"/>
    </source>
</evidence>
<gene>
    <name evidence="1" type="ORF">J6595_15795</name>
</gene>
<organism evidence="1 2">
    <name type="scientific">Jiella mangrovi</name>
    <dbReference type="NCBI Taxonomy" id="2821407"/>
    <lineage>
        <taxon>Bacteria</taxon>
        <taxon>Pseudomonadati</taxon>
        <taxon>Pseudomonadota</taxon>
        <taxon>Alphaproteobacteria</taxon>
        <taxon>Hyphomicrobiales</taxon>
        <taxon>Aurantimonadaceae</taxon>
        <taxon>Jiella</taxon>
    </lineage>
</organism>
<reference evidence="1 2" key="1">
    <citation type="submission" date="2021-04" db="EMBL/GenBank/DDBJ databases">
        <title>Whole genome sequence of Jiella sp. KSK16Y-1.</title>
        <authorList>
            <person name="Tuo L."/>
        </authorList>
    </citation>
    <scope>NUCLEOTIDE SEQUENCE [LARGE SCALE GENOMIC DNA]</scope>
    <source>
        <strain evidence="1 2">KSK16Y-1</strain>
    </source>
</reference>
<dbReference type="EMBL" id="JAGJCF010000013">
    <property type="protein sequence ID" value="MBP0617051.1"/>
    <property type="molecule type" value="Genomic_DNA"/>
</dbReference>
<keyword evidence="2" id="KW-1185">Reference proteome</keyword>
<dbReference type="RefSeq" id="WP_209595548.1">
    <property type="nucleotide sequence ID" value="NZ_JAGJCF010000013.1"/>
</dbReference>
<comment type="caution">
    <text evidence="1">The sequence shown here is derived from an EMBL/GenBank/DDBJ whole genome shotgun (WGS) entry which is preliminary data.</text>
</comment>
<dbReference type="Proteomes" id="UP000678276">
    <property type="component" value="Unassembled WGS sequence"/>
</dbReference>
<name>A0ABS4BJX9_9HYPH</name>
<proteinExistence type="predicted"/>
<protein>
    <submittedName>
        <fullName evidence="1">Uncharacterized protein</fullName>
    </submittedName>
</protein>
<sequence length="67" mass="7796">MSSERLRDAILSARSEKATWSLGRQAFRREGLGAFNPFRSNADPERALWEEGFNFEREIAAHRETRL</sequence>
<accession>A0ABS4BJX9</accession>